<comment type="similarity">
    <text evidence="2">Belongs to the centrin family.</text>
</comment>
<keyword evidence="3" id="KW-0723">Serine/threonine-protein kinase</keyword>
<keyword evidence="4" id="KW-0808">Transferase</keyword>
<keyword evidence="5" id="KW-0677">Repeat</keyword>
<accession>A0A9K3L5N8</accession>
<evidence type="ECO:0000256" key="8">
    <source>
        <dbReference type="ARBA" id="ARBA00022840"/>
    </source>
</evidence>
<feature type="binding site" evidence="10">
    <location>
        <position position="153"/>
    </location>
    <ligand>
        <name>ATP</name>
        <dbReference type="ChEBI" id="CHEBI:30616"/>
    </ligand>
</feature>
<evidence type="ECO:0000256" key="9">
    <source>
        <dbReference type="ARBA" id="ARBA00024334"/>
    </source>
</evidence>
<evidence type="ECO:0000259" key="12">
    <source>
        <dbReference type="PROSITE" id="PS50011"/>
    </source>
</evidence>
<dbReference type="CDD" id="cd00051">
    <property type="entry name" value="EFh"/>
    <property type="match status" value="1"/>
</dbReference>
<dbReference type="AlphaFoldDB" id="A0A9K3L5N8"/>
<evidence type="ECO:0000313" key="14">
    <source>
        <dbReference type="EMBL" id="KAG7355128.1"/>
    </source>
</evidence>
<keyword evidence="7 14" id="KW-0418">Kinase</keyword>
<organism evidence="14 15">
    <name type="scientific">Nitzschia inconspicua</name>
    <dbReference type="NCBI Taxonomy" id="303405"/>
    <lineage>
        <taxon>Eukaryota</taxon>
        <taxon>Sar</taxon>
        <taxon>Stramenopiles</taxon>
        <taxon>Ochrophyta</taxon>
        <taxon>Bacillariophyta</taxon>
        <taxon>Bacillariophyceae</taxon>
        <taxon>Bacillariophycidae</taxon>
        <taxon>Bacillariales</taxon>
        <taxon>Bacillariaceae</taxon>
        <taxon>Nitzschia</taxon>
    </lineage>
</organism>
<evidence type="ECO:0000256" key="11">
    <source>
        <dbReference type="SAM" id="MobiDB-lite"/>
    </source>
</evidence>
<keyword evidence="8 10" id="KW-0067">ATP-binding</keyword>
<evidence type="ECO:0000313" key="15">
    <source>
        <dbReference type="Proteomes" id="UP000693970"/>
    </source>
</evidence>
<comment type="cofactor">
    <cofactor evidence="1">
        <name>Mg(2+)</name>
        <dbReference type="ChEBI" id="CHEBI:18420"/>
    </cofactor>
</comment>
<evidence type="ECO:0000259" key="13">
    <source>
        <dbReference type="PROSITE" id="PS50222"/>
    </source>
</evidence>
<dbReference type="InterPro" id="IPR002048">
    <property type="entry name" value="EF_hand_dom"/>
</dbReference>
<feature type="compositionally biased region" description="Polar residues" evidence="11">
    <location>
        <begin position="709"/>
        <end position="719"/>
    </location>
</feature>
<dbReference type="InterPro" id="IPR050205">
    <property type="entry name" value="CDPK_Ser/Thr_kinases"/>
</dbReference>
<dbReference type="PROSITE" id="PS00107">
    <property type="entry name" value="PROTEIN_KINASE_ATP"/>
    <property type="match status" value="1"/>
</dbReference>
<dbReference type="InterPro" id="IPR000719">
    <property type="entry name" value="Prot_kinase_dom"/>
</dbReference>
<feature type="domain" description="EF-hand" evidence="13">
    <location>
        <begin position="611"/>
        <end position="646"/>
    </location>
</feature>
<dbReference type="Pfam" id="PF00069">
    <property type="entry name" value="Pkinase"/>
    <property type="match status" value="1"/>
</dbReference>
<comment type="caution">
    <text evidence="14">The sequence shown here is derived from an EMBL/GenBank/DDBJ whole genome shotgun (WGS) entry which is preliminary data.</text>
</comment>
<comment type="similarity">
    <text evidence="9">Belongs to the protein kinase superfamily. Ser/Thr protein kinase family. CDPK subfamily.</text>
</comment>
<dbReference type="PANTHER" id="PTHR24349">
    <property type="entry name" value="SERINE/THREONINE-PROTEIN KINASE"/>
    <property type="match status" value="1"/>
</dbReference>
<feature type="region of interest" description="Disordered" evidence="11">
    <location>
        <begin position="703"/>
        <end position="728"/>
    </location>
</feature>
<proteinExistence type="inferred from homology"/>
<gene>
    <name evidence="14" type="ORF">IV203_004484</name>
</gene>
<evidence type="ECO:0000256" key="1">
    <source>
        <dbReference type="ARBA" id="ARBA00001946"/>
    </source>
</evidence>
<dbReference type="PROSITE" id="PS50222">
    <property type="entry name" value="EF_HAND_2"/>
    <property type="match status" value="2"/>
</dbReference>
<dbReference type="PROSITE" id="PS00018">
    <property type="entry name" value="EF_HAND_1"/>
    <property type="match status" value="1"/>
</dbReference>
<feature type="compositionally biased region" description="Low complexity" evidence="11">
    <location>
        <begin position="77"/>
        <end position="99"/>
    </location>
</feature>
<evidence type="ECO:0000256" key="2">
    <source>
        <dbReference type="ARBA" id="ARBA00005253"/>
    </source>
</evidence>
<feature type="region of interest" description="Disordered" evidence="11">
    <location>
        <begin position="75"/>
        <end position="99"/>
    </location>
</feature>
<dbReference type="GO" id="GO:0043226">
    <property type="term" value="C:organelle"/>
    <property type="evidence" value="ECO:0007669"/>
    <property type="project" value="UniProtKB-ARBA"/>
</dbReference>
<feature type="region of interest" description="Disordered" evidence="11">
    <location>
        <begin position="12"/>
        <end position="35"/>
    </location>
</feature>
<dbReference type="SMART" id="SM00054">
    <property type="entry name" value="EFh"/>
    <property type="match status" value="3"/>
</dbReference>
<evidence type="ECO:0000256" key="10">
    <source>
        <dbReference type="PROSITE-ProRule" id="PRU10141"/>
    </source>
</evidence>
<dbReference type="InterPro" id="IPR018247">
    <property type="entry name" value="EF_Hand_1_Ca_BS"/>
</dbReference>
<dbReference type="GO" id="GO:0005509">
    <property type="term" value="F:calcium ion binding"/>
    <property type="evidence" value="ECO:0007669"/>
    <property type="project" value="InterPro"/>
</dbReference>
<dbReference type="PROSITE" id="PS00108">
    <property type="entry name" value="PROTEIN_KINASE_ST"/>
    <property type="match status" value="1"/>
</dbReference>
<dbReference type="GO" id="GO:0005524">
    <property type="term" value="F:ATP binding"/>
    <property type="evidence" value="ECO:0007669"/>
    <property type="project" value="UniProtKB-UniRule"/>
</dbReference>
<name>A0A9K3L5N8_9STRA</name>
<evidence type="ECO:0000256" key="3">
    <source>
        <dbReference type="ARBA" id="ARBA00022527"/>
    </source>
</evidence>
<dbReference type="GO" id="GO:0004674">
    <property type="term" value="F:protein serine/threonine kinase activity"/>
    <property type="evidence" value="ECO:0007669"/>
    <property type="project" value="UniProtKB-KW"/>
</dbReference>
<dbReference type="PROSITE" id="PS50011">
    <property type="entry name" value="PROTEIN_KINASE_DOM"/>
    <property type="match status" value="1"/>
</dbReference>
<reference evidence="14" key="2">
    <citation type="submission" date="2021-04" db="EMBL/GenBank/DDBJ databases">
        <authorList>
            <person name="Podell S."/>
        </authorList>
    </citation>
    <scope>NUCLEOTIDE SEQUENCE</scope>
    <source>
        <strain evidence="14">Hildebrandi</strain>
    </source>
</reference>
<evidence type="ECO:0000256" key="5">
    <source>
        <dbReference type="ARBA" id="ARBA00022737"/>
    </source>
</evidence>
<feature type="domain" description="EF-hand" evidence="13">
    <location>
        <begin position="575"/>
        <end position="610"/>
    </location>
</feature>
<dbReference type="EMBL" id="JAGRRH010000016">
    <property type="protein sequence ID" value="KAG7355128.1"/>
    <property type="molecule type" value="Genomic_DNA"/>
</dbReference>
<feature type="domain" description="Protein kinase" evidence="12">
    <location>
        <begin position="123"/>
        <end position="490"/>
    </location>
</feature>
<dbReference type="OrthoDB" id="40902at2759"/>
<dbReference type="Proteomes" id="UP000693970">
    <property type="component" value="Unassembled WGS sequence"/>
</dbReference>
<dbReference type="Pfam" id="PF13499">
    <property type="entry name" value="EF-hand_7"/>
    <property type="match status" value="1"/>
</dbReference>
<dbReference type="SMART" id="SM00220">
    <property type="entry name" value="S_TKc"/>
    <property type="match status" value="1"/>
</dbReference>
<evidence type="ECO:0000256" key="4">
    <source>
        <dbReference type="ARBA" id="ARBA00022679"/>
    </source>
</evidence>
<protein>
    <submittedName>
        <fullName evidence="14">Protein kinase family protein</fullName>
    </submittedName>
</protein>
<keyword evidence="6 10" id="KW-0547">Nucleotide-binding</keyword>
<keyword evidence="15" id="KW-1185">Reference proteome</keyword>
<sequence>MMTTSFSASIGGILNVPTKTGDEDKNGDSGSIQAQVKANKKQVSFNRYNELVMIRDSNITPASSIMNSTRSMDSIASKDSAVGPSPSSSSRSYESSGYTSVSIPSLHSSLMRTQKHRDPYRYYEVLKVLGDGSMGSVSKVKKRKSAIGGSARKEFVEKERRETNKTKTLFHHCFSFCIPGSKENKKKHLFVSVKDGEIACKSNKNREDSGTISALTGDSSYRDAAAGENGSVASSPVSQVGSKRRTFKKSSSLISYTGESNAVYALKTIILDKVTDATFRKELLNEISILRTIDHPNIVKAIETYDYQNRLYLVLELCSGGDLYARDPYSEQQAKAITYMMLDAVAYLHAKDLVHRDLKYENVCFCSPTSSSIKIIDFGLSKKYMKEGSMNETVGTVYTMAPEVIKGDYDESCDVWSIGVMAFMLLSSSLPFYGKSRSHVVRKILQNKYGFKGTRWKTISPQAMNFVKSLLVQDVKLRPTAVEAMRDPWFEKEFGSNDHLEIISSSVMDRVQASIETFAGYSRLKKLSLMVIAHKSTDEEIGFLRRLFLRRFDVEKSTPDISYPEFKEALADYNYTDEDMVRMFFGMDIDGTGKVSYSEFLAATIEAHGTIAEERIAEAFDRLDEDDTGYVTVDNLRSFLGEDISDEFLDDIIDEVDIVRDHRISYEEFLSLWGEDDDEILRRNLQEVESRRTKRDSILSPEAHASFESFDTSSYSNDSADGEPSHEYFAREKEKSLRGVWI</sequence>
<dbReference type="InterPro" id="IPR008271">
    <property type="entry name" value="Ser/Thr_kinase_AS"/>
</dbReference>
<dbReference type="InterPro" id="IPR017441">
    <property type="entry name" value="Protein_kinase_ATP_BS"/>
</dbReference>
<evidence type="ECO:0000256" key="7">
    <source>
        <dbReference type="ARBA" id="ARBA00022777"/>
    </source>
</evidence>
<evidence type="ECO:0000256" key="6">
    <source>
        <dbReference type="ARBA" id="ARBA00022741"/>
    </source>
</evidence>
<dbReference type="FunFam" id="1.10.238.10:FF:000178">
    <property type="entry name" value="Calmodulin-2 A"/>
    <property type="match status" value="1"/>
</dbReference>
<reference evidence="14" key="1">
    <citation type="journal article" date="2021" name="Sci. Rep.">
        <title>Diploid genomic architecture of Nitzschia inconspicua, an elite biomass production diatom.</title>
        <authorList>
            <person name="Oliver A."/>
            <person name="Podell S."/>
            <person name="Pinowska A."/>
            <person name="Traller J.C."/>
            <person name="Smith S.R."/>
            <person name="McClure R."/>
            <person name="Beliaev A."/>
            <person name="Bohutskyi P."/>
            <person name="Hill E.A."/>
            <person name="Rabines A."/>
            <person name="Zheng H."/>
            <person name="Allen L.Z."/>
            <person name="Kuo A."/>
            <person name="Grigoriev I.V."/>
            <person name="Allen A.E."/>
            <person name="Hazlebeck D."/>
            <person name="Allen E.E."/>
        </authorList>
    </citation>
    <scope>NUCLEOTIDE SEQUENCE</scope>
    <source>
        <strain evidence="14">Hildebrandi</strain>
    </source>
</reference>